<dbReference type="NCBIfam" id="TIGR00696">
    <property type="entry name" value="wecG_tagA_cpsF"/>
    <property type="match status" value="1"/>
</dbReference>
<organism evidence="3 4">
    <name type="scientific">Phocaeicola sartorii</name>
    <dbReference type="NCBI Taxonomy" id="671267"/>
    <lineage>
        <taxon>Bacteria</taxon>
        <taxon>Pseudomonadati</taxon>
        <taxon>Bacteroidota</taxon>
        <taxon>Bacteroidia</taxon>
        <taxon>Bacteroidales</taxon>
        <taxon>Bacteroidaceae</taxon>
        <taxon>Phocaeicola</taxon>
    </lineage>
</organism>
<dbReference type="AlphaFoldDB" id="A0A4S2FPN2"/>
<dbReference type="RefSeq" id="WP_135951060.1">
    <property type="nucleotide sequence ID" value="NZ_CASZDM010000167.1"/>
</dbReference>
<comment type="caution">
    <text evidence="3">The sequence shown here is derived from an EMBL/GenBank/DDBJ whole genome shotgun (WGS) entry which is preliminary data.</text>
</comment>
<keyword evidence="2 3" id="KW-0808">Transferase</keyword>
<evidence type="ECO:0000313" key="4">
    <source>
        <dbReference type="Proteomes" id="UP000310760"/>
    </source>
</evidence>
<dbReference type="InterPro" id="IPR004629">
    <property type="entry name" value="WecG_TagA_CpsF"/>
</dbReference>
<dbReference type="Pfam" id="PF03808">
    <property type="entry name" value="Glyco_tran_WecG"/>
    <property type="match status" value="1"/>
</dbReference>
<proteinExistence type="predicted"/>
<keyword evidence="1" id="KW-0328">Glycosyltransferase</keyword>
<dbReference type="GO" id="GO:0016758">
    <property type="term" value="F:hexosyltransferase activity"/>
    <property type="evidence" value="ECO:0007669"/>
    <property type="project" value="TreeGrafter"/>
</dbReference>
<evidence type="ECO:0000256" key="1">
    <source>
        <dbReference type="ARBA" id="ARBA00022676"/>
    </source>
</evidence>
<evidence type="ECO:0000256" key="2">
    <source>
        <dbReference type="ARBA" id="ARBA00022679"/>
    </source>
</evidence>
<reference evidence="3 4" key="1">
    <citation type="submission" date="2019-04" db="EMBL/GenBank/DDBJ databases">
        <title>Microbes associate with the intestines of laboratory mice.</title>
        <authorList>
            <person name="Navarre W."/>
            <person name="Wong E."/>
            <person name="Huang K."/>
            <person name="Tropini C."/>
            <person name="Ng K."/>
            <person name="Yu B."/>
        </authorList>
    </citation>
    <scope>NUCLEOTIDE SEQUENCE [LARGE SCALE GENOMIC DNA]</scope>
    <source>
        <strain evidence="3 4">NM22_B1</strain>
    </source>
</reference>
<name>A0A4S2FPN2_9BACT</name>
<dbReference type="EMBL" id="SRYJ01000014">
    <property type="protein sequence ID" value="TGY71038.1"/>
    <property type="molecule type" value="Genomic_DNA"/>
</dbReference>
<dbReference type="Proteomes" id="UP000310760">
    <property type="component" value="Unassembled WGS sequence"/>
</dbReference>
<dbReference type="CDD" id="cd06533">
    <property type="entry name" value="Glyco_transf_WecG_TagA"/>
    <property type="match status" value="1"/>
</dbReference>
<sequence length="252" mass="29452">MKAKTIVRFLNLNILSLTQKELLEQMAEGVLYTPNLDHLIKLQRDREFYDIYQQAEWIVCDSQILYLASKLLKRSLPMAIPGSSFFTAFYNYHANNPDCKIFLLGAAEGVAKKAMENINRRVGRQIVVGAHSPSYGFEKEQNENEEIYKMINESGANVVLVGVGCPKQEKWIFTHKDKMPEVDIWMALGATIDFEAGNIKRAPRIFQILAMEWFYRFLKEPKRLFRRYFIDDIQFFYYFAKQLLGLYKDPFA</sequence>
<accession>A0A4S2FPN2</accession>
<dbReference type="PANTHER" id="PTHR34136">
    <property type="match status" value="1"/>
</dbReference>
<protein>
    <submittedName>
        <fullName evidence="3">Glycosyltransferase</fullName>
    </submittedName>
</protein>
<gene>
    <name evidence="3" type="ORF">E5339_07510</name>
</gene>
<evidence type="ECO:0000313" key="3">
    <source>
        <dbReference type="EMBL" id="TGY71038.1"/>
    </source>
</evidence>
<dbReference type="PANTHER" id="PTHR34136:SF1">
    <property type="entry name" value="UDP-N-ACETYL-D-MANNOSAMINURONIC ACID TRANSFERASE"/>
    <property type="match status" value="1"/>
</dbReference>